<dbReference type="EMBL" id="NJAI01000008">
    <property type="protein sequence ID" value="PHM52715.1"/>
    <property type="molecule type" value="Genomic_DNA"/>
</dbReference>
<organism evidence="2 3">
    <name type="scientific">Xenorhabdus hominickii</name>
    <dbReference type="NCBI Taxonomy" id="351679"/>
    <lineage>
        <taxon>Bacteria</taxon>
        <taxon>Pseudomonadati</taxon>
        <taxon>Pseudomonadota</taxon>
        <taxon>Gammaproteobacteria</taxon>
        <taxon>Enterobacterales</taxon>
        <taxon>Morganellaceae</taxon>
        <taxon>Xenorhabdus</taxon>
    </lineage>
</organism>
<evidence type="ECO:0000313" key="2">
    <source>
        <dbReference type="EMBL" id="PHM52715.1"/>
    </source>
</evidence>
<proteinExistence type="predicted"/>
<protein>
    <submittedName>
        <fullName evidence="2">Uncharacterized protein</fullName>
    </submittedName>
</protein>
<sequence>MTSTKAGSAICGCDNPDDCTHKIDIKLGDKTISYKQSWVQRHFFYVLDSPLTTFKHANELPKEEKPNVAVELSSISKGCISHNKDCPIGNVFDEKNLPFAQFSPKKPYKGKLVYHKSSKDFLEIEKEPFSVLGRFLKKDFHTNIEKQHYAIRVDECSGKPLIKKEYSGIEKILFMILGEKTVLSSNIYLVTKEKQEFDLVFKAKKDVEEFTDQQRRRQQIQTNRERGLEHRRHRGWTQDTTRYQVKNTLSVEGTIKIQKGAASRTWTHTLQKEFKKNKNEIGPIEACVQGIGKITNVLSVGHDSDKFKILKVDLIYPSIKLHGEYELSHNNDFQFYSKFGADIAAAPLIGLELRADVLQIVAAYFKAERALSALREAGQVYEEKVKKGENGAFVGAQLDLVLTGELNVKFGWESDDKGDWSFKKDNILETGFAIKADTNIRGGVSYYAIYGYVDATAKAEAKLLAALESKPKSLDLVFYHDGIKAMVDLSFAFGIAKEESIEDDKIKTTANIEKKGGTAREWVFQKPLSKDKSSYRISLG</sequence>
<evidence type="ECO:0000313" key="3">
    <source>
        <dbReference type="Proteomes" id="UP000225433"/>
    </source>
</evidence>
<dbReference type="Proteomes" id="UP000225433">
    <property type="component" value="Unassembled WGS sequence"/>
</dbReference>
<name>A0A2G0Q0G3_XENHO</name>
<comment type="caution">
    <text evidence="2">The sequence shown here is derived from an EMBL/GenBank/DDBJ whole genome shotgun (WGS) entry which is preliminary data.</text>
</comment>
<reference evidence="2 3" key="1">
    <citation type="journal article" date="2017" name="Nat. Microbiol.">
        <title>Natural product diversity associated with the nematode symbionts Photorhabdus and Xenorhabdus.</title>
        <authorList>
            <person name="Tobias N.J."/>
            <person name="Wolff H."/>
            <person name="Djahanschiri B."/>
            <person name="Grundmann F."/>
            <person name="Kronenwerth M."/>
            <person name="Shi Y.M."/>
            <person name="Simonyi S."/>
            <person name="Grun P."/>
            <person name="Shapiro-Ilan D."/>
            <person name="Pidot S.J."/>
            <person name="Stinear T.P."/>
            <person name="Ebersberger I."/>
            <person name="Bode H.B."/>
        </authorList>
    </citation>
    <scope>NUCLEOTIDE SEQUENCE [LARGE SCALE GENOMIC DNA]</scope>
    <source>
        <strain evidence="2 3">DSM 17903</strain>
    </source>
</reference>
<dbReference type="AlphaFoldDB" id="A0A2G0Q0G3"/>
<evidence type="ECO:0000313" key="1">
    <source>
        <dbReference type="EMBL" id="PHM52195.1"/>
    </source>
</evidence>
<accession>A0A2G0Q0G3</accession>
<gene>
    <name evidence="2" type="ORF">Xhom_04385</name>
    <name evidence="1" type="ORF">Xhom_04574</name>
</gene>
<dbReference type="EMBL" id="NJAI01000010">
    <property type="protein sequence ID" value="PHM52195.1"/>
    <property type="molecule type" value="Genomic_DNA"/>
</dbReference>
<dbReference type="RefSeq" id="WP_232326189.1">
    <property type="nucleotide sequence ID" value="NZ_CAWNQJ010000002.1"/>
</dbReference>